<protein>
    <recommendedName>
        <fullName evidence="4">BIG2 domain-containing protein</fullName>
    </recommendedName>
</protein>
<proteinExistence type="predicted"/>
<comment type="caution">
    <text evidence="2">The sequence shown here is derived from an EMBL/GenBank/DDBJ whole genome shotgun (WGS) entry which is preliminary data.</text>
</comment>
<dbReference type="InterPro" id="IPR008964">
    <property type="entry name" value="Invasin/intimin_cell_adhesion"/>
</dbReference>
<accession>A0A9Q4E7B9</accession>
<dbReference type="Gene3D" id="2.60.40.1080">
    <property type="match status" value="1"/>
</dbReference>
<keyword evidence="1" id="KW-0732">Signal</keyword>
<evidence type="ECO:0000313" key="3">
    <source>
        <dbReference type="Proteomes" id="UP001078573"/>
    </source>
</evidence>
<evidence type="ECO:0000313" key="2">
    <source>
        <dbReference type="EMBL" id="MCY8458832.1"/>
    </source>
</evidence>
<dbReference type="RefSeq" id="WP_014115680.1">
    <property type="nucleotide sequence ID" value="NZ_BJUC01000002.1"/>
</dbReference>
<dbReference type="AlphaFoldDB" id="A0A9Q4E7B9"/>
<name>A0A9Q4E7B9_BACSC</name>
<gene>
    <name evidence="2" type="ORF">MOC89_18460</name>
</gene>
<organism evidence="2 3">
    <name type="scientific">Bacillus spizizenii</name>
    <name type="common">Bacillus subtilis subsp. spizizenii</name>
    <dbReference type="NCBI Taxonomy" id="96241"/>
    <lineage>
        <taxon>Bacteria</taxon>
        <taxon>Bacillati</taxon>
        <taxon>Bacillota</taxon>
        <taxon>Bacilli</taxon>
        <taxon>Bacillales</taxon>
        <taxon>Bacillaceae</taxon>
        <taxon>Bacillus</taxon>
    </lineage>
</organism>
<reference evidence="2" key="1">
    <citation type="submission" date="2022-02" db="EMBL/GenBank/DDBJ databases">
        <title>Crop Bioprotection Bacillus Genome Sequencing.</title>
        <authorList>
            <person name="Dunlap C."/>
        </authorList>
    </citation>
    <scope>NUCLEOTIDE SEQUENCE</scope>
    <source>
        <strain evidence="2">WR1O2A-53</strain>
    </source>
</reference>
<dbReference type="EMBL" id="JALAPQ010000026">
    <property type="protein sequence ID" value="MCY8458832.1"/>
    <property type="molecule type" value="Genomic_DNA"/>
</dbReference>
<dbReference type="SUPFAM" id="SSF49373">
    <property type="entry name" value="Invasin/intimin cell-adhesion fragments"/>
    <property type="match status" value="1"/>
</dbReference>
<feature type="chain" id="PRO_5040414550" description="BIG2 domain-containing protein" evidence="1">
    <location>
        <begin position="27"/>
        <end position="121"/>
    </location>
</feature>
<dbReference type="GeneID" id="11241488"/>
<feature type="signal peptide" evidence="1">
    <location>
        <begin position="1"/>
        <end position="26"/>
    </location>
</feature>
<evidence type="ECO:0000256" key="1">
    <source>
        <dbReference type="SAM" id="SignalP"/>
    </source>
</evidence>
<sequence length="121" mass="12625">MKMKKTIVSLLSVSAVVLSIGGQASAKEATQNSVMVPESQTAPASLAPIEAKLADFNIQVGHAKPLPSHLLGSGFSYHSDNKAVFTVDAYGIVTGQSVGQGKLTVFKNGSLYGQLSVSVYR</sequence>
<dbReference type="Proteomes" id="UP001078573">
    <property type="component" value="Unassembled WGS sequence"/>
</dbReference>
<evidence type="ECO:0008006" key="4">
    <source>
        <dbReference type="Google" id="ProtNLM"/>
    </source>
</evidence>